<sequence>MSILGENIKKLRERAGYSIRKLSEVSGVSKSVICEIESGKAKNPRFETISKIAISLNVTPETLNDMEFEHEYVVTDVKEAFYIIINQPNLTINGEKITPEAKLQLVNSIKMALQFVEETQEKSKNNN</sequence>
<accession>A0A318XFD4</accession>
<dbReference type="GO" id="GO:0003700">
    <property type="term" value="F:DNA-binding transcription factor activity"/>
    <property type="evidence" value="ECO:0007669"/>
    <property type="project" value="TreeGrafter"/>
</dbReference>
<gene>
    <name evidence="3" type="ORF">LY28_03720</name>
</gene>
<dbReference type="EMBL" id="QKMR01000037">
    <property type="protein sequence ID" value="PYG84268.1"/>
    <property type="molecule type" value="Genomic_DNA"/>
</dbReference>
<organism evidence="3 4">
    <name type="scientific">Ruminiclostridium sufflavum DSM 19573</name>
    <dbReference type="NCBI Taxonomy" id="1121337"/>
    <lineage>
        <taxon>Bacteria</taxon>
        <taxon>Bacillati</taxon>
        <taxon>Bacillota</taxon>
        <taxon>Clostridia</taxon>
        <taxon>Eubacteriales</taxon>
        <taxon>Oscillospiraceae</taxon>
        <taxon>Ruminiclostridium</taxon>
    </lineage>
</organism>
<name>A0A318XFD4_9FIRM</name>
<dbReference type="InterPro" id="IPR001387">
    <property type="entry name" value="Cro/C1-type_HTH"/>
</dbReference>
<comment type="caution">
    <text evidence="3">The sequence shown here is derived from an EMBL/GenBank/DDBJ whole genome shotgun (WGS) entry which is preliminary data.</text>
</comment>
<dbReference type="GO" id="GO:0005829">
    <property type="term" value="C:cytosol"/>
    <property type="evidence" value="ECO:0007669"/>
    <property type="project" value="TreeGrafter"/>
</dbReference>
<evidence type="ECO:0000256" key="1">
    <source>
        <dbReference type="ARBA" id="ARBA00023125"/>
    </source>
</evidence>
<proteinExistence type="predicted"/>
<keyword evidence="1" id="KW-0238">DNA-binding</keyword>
<dbReference type="PANTHER" id="PTHR46797">
    <property type="entry name" value="HTH-TYPE TRANSCRIPTIONAL REGULATOR"/>
    <property type="match status" value="1"/>
</dbReference>
<evidence type="ECO:0000313" key="4">
    <source>
        <dbReference type="Proteomes" id="UP000248132"/>
    </source>
</evidence>
<dbReference type="InterPro" id="IPR010982">
    <property type="entry name" value="Lambda_DNA-bd_dom_sf"/>
</dbReference>
<dbReference type="Proteomes" id="UP000248132">
    <property type="component" value="Unassembled WGS sequence"/>
</dbReference>
<dbReference type="AlphaFoldDB" id="A0A318XFD4"/>
<dbReference type="Pfam" id="PF01381">
    <property type="entry name" value="HTH_3"/>
    <property type="match status" value="1"/>
</dbReference>
<keyword evidence="4" id="KW-1185">Reference proteome</keyword>
<feature type="domain" description="HTH cro/C1-type" evidence="2">
    <location>
        <begin position="8"/>
        <end position="63"/>
    </location>
</feature>
<dbReference type="CDD" id="cd00093">
    <property type="entry name" value="HTH_XRE"/>
    <property type="match status" value="1"/>
</dbReference>
<dbReference type="SUPFAM" id="SSF47413">
    <property type="entry name" value="lambda repressor-like DNA-binding domains"/>
    <property type="match status" value="1"/>
</dbReference>
<dbReference type="OrthoDB" id="1911445at2"/>
<dbReference type="InterPro" id="IPR050807">
    <property type="entry name" value="TransReg_Diox_bact_type"/>
</dbReference>
<dbReference type="PROSITE" id="PS50943">
    <property type="entry name" value="HTH_CROC1"/>
    <property type="match status" value="1"/>
</dbReference>
<dbReference type="Gene3D" id="1.10.260.40">
    <property type="entry name" value="lambda repressor-like DNA-binding domains"/>
    <property type="match status" value="1"/>
</dbReference>
<evidence type="ECO:0000259" key="2">
    <source>
        <dbReference type="PROSITE" id="PS50943"/>
    </source>
</evidence>
<evidence type="ECO:0000313" key="3">
    <source>
        <dbReference type="EMBL" id="PYG84268.1"/>
    </source>
</evidence>
<protein>
    <submittedName>
        <fullName evidence="3">Transcriptional regulator with XRE-family HTH domain</fullName>
    </submittedName>
</protein>
<dbReference type="PANTHER" id="PTHR46797:SF1">
    <property type="entry name" value="METHYLPHOSPHONATE SYNTHASE"/>
    <property type="match status" value="1"/>
</dbReference>
<reference evidence="3 4" key="1">
    <citation type="submission" date="2018-06" db="EMBL/GenBank/DDBJ databases">
        <title>Genomic Encyclopedia of Type Strains, Phase I: the one thousand microbial genomes (KMG-I) project.</title>
        <authorList>
            <person name="Kyrpides N."/>
        </authorList>
    </citation>
    <scope>NUCLEOTIDE SEQUENCE [LARGE SCALE GENOMIC DNA]</scope>
    <source>
        <strain evidence="3 4">DSM 19573</strain>
    </source>
</reference>
<dbReference type="SMART" id="SM00530">
    <property type="entry name" value="HTH_XRE"/>
    <property type="match status" value="1"/>
</dbReference>
<dbReference type="GO" id="GO:0003677">
    <property type="term" value="F:DNA binding"/>
    <property type="evidence" value="ECO:0007669"/>
    <property type="project" value="UniProtKB-KW"/>
</dbReference>
<dbReference type="RefSeq" id="WP_110463646.1">
    <property type="nucleotide sequence ID" value="NZ_QKMR01000037.1"/>
</dbReference>